<comment type="caution">
    <text evidence="1">The sequence shown here is derived from an EMBL/GenBank/DDBJ whole genome shotgun (WGS) entry which is preliminary data.</text>
</comment>
<evidence type="ECO:0000313" key="2">
    <source>
        <dbReference type="Proteomes" id="UP000019487"/>
    </source>
</evidence>
<organism evidence="1 2">
    <name type="scientific">Sclerotinia borealis (strain F-4128)</name>
    <dbReference type="NCBI Taxonomy" id="1432307"/>
    <lineage>
        <taxon>Eukaryota</taxon>
        <taxon>Fungi</taxon>
        <taxon>Dikarya</taxon>
        <taxon>Ascomycota</taxon>
        <taxon>Pezizomycotina</taxon>
        <taxon>Leotiomycetes</taxon>
        <taxon>Helotiales</taxon>
        <taxon>Sclerotiniaceae</taxon>
        <taxon>Sclerotinia</taxon>
    </lineage>
</organism>
<sequence length="72" mass="8009">MSLERMDAIFGEVDAVAAGEIETMSSAEKEKEKIEDRESIVGDEKATMVVVGVWLNVVVRIRGDLWRLDDLG</sequence>
<name>W9CG21_SCLBF</name>
<evidence type="ECO:0000313" key="1">
    <source>
        <dbReference type="EMBL" id="ESZ93495.1"/>
    </source>
</evidence>
<reference evidence="1 2" key="1">
    <citation type="journal article" date="2014" name="Genome Announc.">
        <title>Draft genome sequence of Sclerotinia borealis, a psychrophilic plant pathogenic fungus.</title>
        <authorList>
            <person name="Mardanov A.V."/>
            <person name="Beletsky A.V."/>
            <person name="Kadnikov V.V."/>
            <person name="Ignatov A.N."/>
            <person name="Ravin N.V."/>
        </authorList>
    </citation>
    <scope>NUCLEOTIDE SEQUENCE [LARGE SCALE GENOMIC DNA]</scope>
    <source>
        <strain evidence="2">F-4157</strain>
    </source>
</reference>
<dbReference type="HOGENOM" id="CLU_2723643_0_0_1"/>
<protein>
    <submittedName>
        <fullName evidence="1">Uncharacterized protein</fullName>
    </submittedName>
</protein>
<proteinExistence type="predicted"/>
<keyword evidence="2" id="KW-1185">Reference proteome</keyword>
<gene>
    <name evidence="1" type="ORF">SBOR_6118</name>
</gene>
<accession>W9CG21</accession>
<dbReference type="EMBL" id="AYSA01000313">
    <property type="protein sequence ID" value="ESZ93495.1"/>
    <property type="molecule type" value="Genomic_DNA"/>
</dbReference>
<dbReference type="AlphaFoldDB" id="W9CG21"/>
<dbReference type="Proteomes" id="UP000019487">
    <property type="component" value="Unassembled WGS sequence"/>
</dbReference>